<feature type="region of interest" description="Disordered" evidence="1">
    <location>
        <begin position="474"/>
        <end position="504"/>
    </location>
</feature>
<organism evidence="2 3">
    <name type="scientific">Paramuricea clavata</name>
    <name type="common">Red gorgonian</name>
    <name type="synonym">Violescent sea-whip</name>
    <dbReference type="NCBI Taxonomy" id="317549"/>
    <lineage>
        <taxon>Eukaryota</taxon>
        <taxon>Metazoa</taxon>
        <taxon>Cnidaria</taxon>
        <taxon>Anthozoa</taxon>
        <taxon>Octocorallia</taxon>
        <taxon>Malacalcyonacea</taxon>
        <taxon>Plexauridae</taxon>
        <taxon>Paramuricea</taxon>
    </lineage>
</organism>
<protein>
    <submittedName>
        <fullName evidence="2">Calcium-responsive transcription factor-like</fullName>
    </submittedName>
</protein>
<dbReference type="PANTHER" id="PTHR14694">
    <property type="entry name" value="CALCIUM-RESPONSIVE TRANSCRIPTION FACTOR"/>
    <property type="match status" value="1"/>
</dbReference>
<dbReference type="GO" id="GO:0000981">
    <property type="term" value="F:DNA-binding transcription factor activity, RNA polymerase II-specific"/>
    <property type="evidence" value="ECO:0007669"/>
    <property type="project" value="TreeGrafter"/>
</dbReference>
<feature type="region of interest" description="Disordered" evidence="1">
    <location>
        <begin position="812"/>
        <end position="846"/>
    </location>
</feature>
<feature type="region of interest" description="Disordered" evidence="1">
    <location>
        <begin position="1"/>
        <end position="20"/>
    </location>
</feature>
<dbReference type="EMBL" id="CACRXK020004510">
    <property type="protein sequence ID" value="CAB4003007.1"/>
    <property type="molecule type" value="Genomic_DNA"/>
</dbReference>
<dbReference type="AlphaFoldDB" id="A0A7D9E6R1"/>
<comment type="caution">
    <text evidence="2">The sequence shown here is derived from an EMBL/GenBank/DDBJ whole genome shotgun (WGS) entry which is preliminary data.</text>
</comment>
<evidence type="ECO:0000313" key="2">
    <source>
        <dbReference type="EMBL" id="CAB4003007.1"/>
    </source>
</evidence>
<dbReference type="OrthoDB" id="2668416at2759"/>
<sequence>MIEGEYTETHSNSAIVDENSSQMEAKNSILAETNIETESTSQLEVNTSTVLIEDSIEIQSKTSPNQTGEICENPTELNTTVLSTKELVYSANTSTILSLSESDALNSDDGPIVPAISAMSANNVKFETQSVSSTTDSGLLEGFINTSQKDELSVENIENTVLDRENRDQIDDRGTENIDDNLMVTESEDITQEDLGDLPLWAAQLKGCERIGDSYRGYVHTETELDVLLSMHKENTHSSWGTRQSPSSQKPSVRFMWKSQYVPYDGVPFLNSGRRATVMECQYGPRRKGNKVKVEYNENGKPVKRAHRPTCPARIYIKRVRKFPEYKVDKSYEGTPGLRLAQERALTALRVACLDSRGEERFYIQFPLETAHEYHHEDDEMIPHQALSLLPTQVNLGSSRLDPRVVEKINELVARGVTDIYQVKHGVISFIEKDLFLGVDEPTPARHNKSFFPTITDLQNHIYQAMLALESGTLESLPPPESPLKSFSKDERSSKRKCTEPRRVRAPKTPYRTICIRTDDPLYLARDSSLQDTQGQVYVVVPSASGLFPNSESLINTPLDGNKTTSLVQVLTVPASSGSAFLGQQVDGTLDLTGQFLALPMVNCESQEQISTSQDSGIVVHHDSLGKEPISVIPAPVENALNKHHTIDSETPNEDVPTTVTMPSTISPIAIQRLPSTITMATSHPGMTTSTNPNIGVAVPSKNYKNFPTAAVLNTNSTTMPDLVMTSSAVPIASTELIIPNKSLDLEVTATSEIVTSSEIALTSSNLTASITSSDTSMTSDGPIGMTPSQDFPMSYDPTTSSTILMTSPDEEMALKTEKSSSKTIANIDGDFTNTPLSPANSQPNP</sequence>
<dbReference type="PANTHER" id="PTHR14694:SF1">
    <property type="entry name" value="CALCIUM-RESPONSIVE TRANSCRIPTION FACTOR"/>
    <property type="match status" value="1"/>
</dbReference>
<feature type="compositionally biased region" description="Polar residues" evidence="1">
    <location>
        <begin position="9"/>
        <end position="20"/>
    </location>
</feature>
<evidence type="ECO:0000256" key="1">
    <source>
        <dbReference type="SAM" id="MobiDB-lite"/>
    </source>
</evidence>
<dbReference type="Proteomes" id="UP001152795">
    <property type="component" value="Unassembled WGS sequence"/>
</dbReference>
<feature type="compositionally biased region" description="Basic and acidic residues" evidence="1">
    <location>
        <begin position="487"/>
        <end position="503"/>
    </location>
</feature>
<feature type="compositionally biased region" description="Polar residues" evidence="1">
    <location>
        <begin position="832"/>
        <end position="846"/>
    </location>
</feature>
<evidence type="ECO:0000313" key="3">
    <source>
        <dbReference type="Proteomes" id="UP001152795"/>
    </source>
</evidence>
<accession>A0A7D9E6R1</accession>
<keyword evidence="3" id="KW-1185">Reference proteome</keyword>
<gene>
    <name evidence="2" type="ORF">PACLA_8A005761</name>
</gene>
<proteinExistence type="predicted"/>
<reference evidence="2" key="1">
    <citation type="submission" date="2020-04" db="EMBL/GenBank/DDBJ databases">
        <authorList>
            <person name="Alioto T."/>
            <person name="Alioto T."/>
            <person name="Gomez Garrido J."/>
        </authorList>
    </citation>
    <scope>NUCLEOTIDE SEQUENCE</scope>
    <source>
        <strain evidence="2">A484AB</strain>
    </source>
</reference>
<dbReference type="InterPro" id="IPR029309">
    <property type="entry name" value="CaRF"/>
</dbReference>
<dbReference type="GO" id="GO:0000978">
    <property type="term" value="F:RNA polymerase II cis-regulatory region sequence-specific DNA binding"/>
    <property type="evidence" value="ECO:0007669"/>
    <property type="project" value="TreeGrafter"/>
</dbReference>
<name>A0A7D9E6R1_PARCT</name>
<dbReference type="Pfam" id="PF15299">
    <property type="entry name" value="ALS2CR8"/>
    <property type="match status" value="1"/>
</dbReference>
<dbReference type="GO" id="GO:0005634">
    <property type="term" value="C:nucleus"/>
    <property type="evidence" value="ECO:0007669"/>
    <property type="project" value="TreeGrafter"/>
</dbReference>